<evidence type="ECO:0000313" key="3">
    <source>
        <dbReference type="Proteomes" id="UP000265970"/>
    </source>
</evidence>
<gene>
    <name evidence="2" type="ORF">DWV92_02790</name>
</gene>
<proteinExistence type="predicted"/>
<dbReference type="EMBL" id="QRZV01000001">
    <property type="protein sequence ID" value="RGW11264.1"/>
    <property type="molecule type" value="Genomic_DNA"/>
</dbReference>
<comment type="caution">
    <text evidence="2">The sequence shown here is derived from an EMBL/GenBank/DDBJ whole genome shotgun (WGS) entry which is preliminary data.</text>
</comment>
<keyword evidence="2" id="KW-0808">Transferase</keyword>
<dbReference type="RefSeq" id="WP_118238833.1">
    <property type="nucleotide sequence ID" value="NZ_QRZV01000001.1"/>
</dbReference>
<protein>
    <submittedName>
        <fullName evidence="2">N-acetyltransferase</fullName>
    </submittedName>
</protein>
<dbReference type="PROSITE" id="PS51186">
    <property type="entry name" value="GNAT"/>
    <property type="match status" value="1"/>
</dbReference>
<dbReference type="GO" id="GO:0016747">
    <property type="term" value="F:acyltransferase activity, transferring groups other than amino-acyl groups"/>
    <property type="evidence" value="ECO:0007669"/>
    <property type="project" value="InterPro"/>
</dbReference>
<accession>A0A395XJ71</accession>
<dbReference type="PANTHER" id="PTHR43328">
    <property type="entry name" value="ACETYLTRANSFERASE-RELATED"/>
    <property type="match status" value="1"/>
</dbReference>
<reference evidence="2 3" key="1">
    <citation type="submission" date="2018-08" db="EMBL/GenBank/DDBJ databases">
        <title>A genome reference for cultivated species of the human gut microbiota.</title>
        <authorList>
            <person name="Zou Y."/>
            <person name="Xue W."/>
            <person name="Luo G."/>
        </authorList>
    </citation>
    <scope>NUCLEOTIDE SEQUENCE [LARGE SCALE GENOMIC DNA]</scope>
    <source>
        <strain evidence="2 3">AF13-3LB</strain>
    </source>
</reference>
<dbReference type="Proteomes" id="UP000265970">
    <property type="component" value="Unassembled WGS sequence"/>
</dbReference>
<dbReference type="InterPro" id="IPR016181">
    <property type="entry name" value="Acyl_CoA_acyltransferase"/>
</dbReference>
<feature type="domain" description="N-acetyltransferase" evidence="1">
    <location>
        <begin position="15"/>
        <end position="182"/>
    </location>
</feature>
<sequence length="206" mass="22829">MKYCHYVTLKDGHRCVIRNAEATDAQEVLDVMQRAHVQTDFLRSYPNEMAIDVEQERSWLSERLESEREIELVGVVDGVIVGSAGVEEVGTTSKVWHRAELGISVIRQYWGIGIGGALIDACIACATAAEYSQLELQVVADNARALALYTKRGFVEYGRNPRGFLSCVSGYQELVYMRRELDDPAARVGTVVAEELECVSHGDGTL</sequence>
<dbReference type="PANTHER" id="PTHR43328:SF1">
    <property type="entry name" value="N-ACETYLTRANSFERASE DOMAIN-CONTAINING PROTEIN"/>
    <property type="match status" value="1"/>
</dbReference>
<dbReference type="SUPFAM" id="SSF55729">
    <property type="entry name" value="Acyl-CoA N-acyltransferases (Nat)"/>
    <property type="match status" value="1"/>
</dbReference>
<dbReference type="Pfam" id="PF00583">
    <property type="entry name" value="Acetyltransf_1"/>
    <property type="match status" value="1"/>
</dbReference>
<dbReference type="Gene3D" id="3.40.630.30">
    <property type="match status" value="1"/>
</dbReference>
<dbReference type="AlphaFoldDB" id="A0A395XJ71"/>
<name>A0A395XJ71_9BIFI</name>
<organism evidence="2 3">
    <name type="scientific">Bifidobacterium pseudolongum</name>
    <dbReference type="NCBI Taxonomy" id="1694"/>
    <lineage>
        <taxon>Bacteria</taxon>
        <taxon>Bacillati</taxon>
        <taxon>Actinomycetota</taxon>
        <taxon>Actinomycetes</taxon>
        <taxon>Bifidobacteriales</taxon>
        <taxon>Bifidobacteriaceae</taxon>
        <taxon>Bifidobacterium</taxon>
    </lineage>
</organism>
<evidence type="ECO:0000259" key="1">
    <source>
        <dbReference type="PROSITE" id="PS51186"/>
    </source>
</evidence>
<evidence type="ECO:0000313" key="2">
    <source>
        <dbReference type="EMBL" id="RGW11264.1"/>
    </source>
</evidence>
<dbReference type="InterPro" id="IPR000182">
    <property type="entry name" value="GNAT_dom"/>
</dbReference>